<dbReference type="VEuPathDB" id="FungiDB:SI65_10153"/>
<gene>
    <name evidence="2" type="ORF">SI65_10153</name>
</gene>
<reference evidence="2 3" key="1">
    <citation type="journal article" date="2016" name="BMC Genomics">
        <title>Comparative genomic and transcriptomic analyses of the Fuzhuan brick tea-fermentation fungus Aspergillus cristatus.</title>
        <authorList>
            <person name="Ge Y."/>
            <person name="Wang Y."/>
            <person name="Liu Y."/>
            <person name="Tan Y."/>
            <person name="Ren X."/>
            <person name="Zhang X."/>
            <person name="Hyde K.D."/>
            <person name="Liu Y."/>
            <person name="Liu Z."/>
        </authorList>
    </citation>
    <scope>NUCLEOTIDE SEQUENCE [LARGE SCALE GENOMIC DNA]</scope>
    <source>
        <strain evidence="2 3">GZAAS20.1005</strain>
    </source>
</reference>
<sequence length="950" mass="105959">MSRLDPDIVRYPSNKPNLILSVSDDGLHPETGLKVPLTIYTERFHVTNDLEWINEEDNSPASSLYTNQIYGLESVSGRRSLKVRGKDGKVVTDDAKKDKDKEDKDDTETNIVKDGKPGGTMEPYIQELSEKAAQHLNLDVHGGKGEDAPPHPQTKDFHNGGNGGKGGHVAVLLGRRFATAMIIDQQLEEALNDSSMSWPDDYRGLVYDWVNEMTQSDVQEVFQLPPDLNDAEQILQSSKGEEKLKAAREDLIESLDDSDDTVRSYMTKAINVAGGNYGTGNQTEKGSGRPGKHGDQGTYSVKLASLNKARLASSICSVHPAQCQMLLSKVQLLLFLDTKENTAKALALLQRLQQRLSFLGLSFTPDNLSGTKLGEAYRAAEPQLHIVSRSANQEPISIAQLRTIYYEVNKVLNHARAPVASASTEFPKVPRASFAFFQKYARPLLEDLKNIEDDYLGYLKDSISADRKHQAVISRANTCDTARMQKVNLLETVKADLTSTTLTIQIREVVMKKAQEDLSLAVRDFKEKVESAFGLTLASLFKSLPQVVFTFKTEWKKAADSLKAVWDSIGTVEESSGISLDRKNILTSITQIEGSINGLKEGYTLLKNGAANFDDPGFGKLAILDSQMEAFLNDLNGCLAKAEMQGLRDAFRKYIDAVQDRNAPVLQYSQDVLLLVRYQAEIETLDAQMQDIRRDEYDALGLEHPALTAFMRDMYTNILSSVQVWLKGMQQAYSFIALDERNIFGEALKGFSFSQFNFGMLNQVKSTLEMSYANRVNSWHSDMQKITKVTYPPANKVSTVPVSLTPQTRHPTTGSLIFGAERVDIRLNGIRLFLDEVTTDDGYLDLWLIHSGIETIEDENKRPHNFKHAPIETNFRYEISTKRYTGDHTVSGSISSVTGIGAEKDDYALVGPFTTWYIRINREDNPGLDLSKIQDAYLEFDVLFRGKISG</sequence>
<keyword evidence="3" id="KW-1185">Reference proteome</keyword>
<dbReference type="AlphaFoldDB" id="A0A1E3B0G7"/>
<dbReference type="EMBL" id="JXNT01000026">
    <property type="protein sequence ID" value="ODM14418.1"/>
    <property type="molecule type" value="Genomic_DNA"/>
</dbReference>
<dbReference type="Proteomes" id="UP000094569">
    <property type="component" value="Unassembled WGS sequence"/>
</dbReference>
<feature type="region of interest" description="Disordered" evidence="1">
    <location>
        <begin position="81"/>
        <end position="119"/>
    </location>
</feature>
<comment type="caution">
    <text evidence="2">The sequence shown here is derived from an EMBL/GenBank/DDBJ whole genome shotgun (WGS) entry which is preliminary data.</text>
</comment>
<organism evidence="2 3">
    <name type="scientific">Aspergillus cristatus</name>
    <name type="common">Chinese Fuzhuan brick tea-fermentation fungus</name>
    <name type="synonym">Eurotium cristatum</name>
    <dbReference type="NCBI Taxonomy" id="573508"/>
    <lineage>
        <taxon>Eukaryota</taxon>
        <taxon>Fungi</taxon>
        <taxon>Dikarya</taxon>
        <taxon>Ascomycota</taxon>
        <taxon>Pezizomycotina</taxon>
        <taxon>Eurotiomycetes</taxon>
        <taxon>Eurotiomycetidae</taxon>
        <taxon>Eurotiales</taxon>
        <taxon>Aspergillaceae</taxon>
        <taxon>Aspergillus</taxon>
        <taxon>Aspergillus subgen. Aspergillus</taxon>
    </lineage>
</organism>
<dbReference type="STRING" id="573508.A0A1E3B0G7"/>
<evidence type="ECO:0000313" key="2">
    <source>
        <dbReference type="EMBL" id="ODM14418.1"/>
    </source>
</evidence>
<protein>
    <submittedName>
        <fullName evidence="2">Uncharacterized protein</fullName>
    </submittedName>
</protein>
<evidence type="ECO:0000256" key="1">
    <source>
        <dbReference type="SAM" id="MobiDB-lite"/>
    </source>
</evidence>
<feature type="compositionally biased region" description="Basic and acidic residues" evidence="1">
    <location>
        <begin position="84"/>
        <end position="104"/>
    </location>
</feature>
<name>A0A1E3B0G7_ASPCR</name>
<accession>A0A1E3B0G7</accession>
<feature type="region of interest" description="Disordered" evidence="1">
    <location>
        <begin position="276"/>
        <end position="297"/>
    </location>
</feature>
<dbReference type="OrthoDB" id="10016792at2759"/>
<proteinExistence type="predicted"/>
<evidence type="ECO:0000313" key="3">
    <source>
        <dbReference type="Proteomes" id="UP000094569"/>
    </source>
</evidence>